<evidence type="ECO:0000313" key="8">
    <source>
        <dbReference type="EMBL" id="UWN65846.1"/>
    </source>
</evidence>
<evidence type="ECO:0000256" key="6">
    <source>
        <dbReference type="RuleBase" id="RU361187"/>
    </source>
</evidence>
<organism evidence="8 9">
    <name type="scientific">Alistipes senegalensis JC50</name>
    <dbReference type="NCBI Taxonomy" id="1033732"/>
    <lineage>
        <taxon>Bacteria</taxon>
        <taxon>Pseudomonadati</taxon>
        <taxon>Bacteroidota</taxon>
        <taxon>Bacteroidia</taxon>
        <taxon>Bacteroidales</taxon>
        <taxon>Rikenellaceae</taxon>
        <taxon>Alistipes</taxon>
    </lineage>
</organism>
<evidence type="ECO:0000256" key="5">
    <source>
        <dbReference type="ARBA" id="ARBA00023295"/>
    </source>
</evidence>
<evidence type="ECO:0000256" key="3">
    <source>
        <dbReference type="ARBA" id="ARBA00022801"/>
    </source>
</evidence>
<dbReference type="EMBL" id="CP102252">
    <property type="protein sequence ID" value="UWN65846.1"/>
    <property type="molecule type" value="Genomic_DNA"/>
</dbReference>
<comment type="similarity">
    <text evidence="1 6">Belongs to the glycosyl hydrolase 43 family.</text>
</comment>
<dbReference type="PROSITE" id="PS51257">
    <property type="entry name" value="PROKAR_LIPOPROTEIN"/>
    <property type="match status" value="1"/>
</dbReference>
<sequence>MKRLFLLIPTLFAIACCTASGPRSVDAPVKIPLADPFILLYDGVYYAYGTGAENGIEVWTSCNLVSWKRAEGGARDGLALYRGDVWGDKWFWAPEVYRLKDKFYMYFTAEEHICVATSDSPLGPFVQREKAPMIPGERCIDNTLFIDDDGRAYMYFDKFNDGLNIWVVEMEDDYVTMKKGTMRPCIHVSQAWEEVWPRVNEGCFVIRQNGTYYMTYSANSYESPFYGIGCATADSPLGPWTKYDHNPLLQNPGELVGVGHSAMFRDKAGNLKVVFHAHKSKDSIHPREMYISDVRFRLQQGRSLMEIAPEYATPRIAE</sequence>
<keyword evidence="2" id="KW-0858">Xylan degradation</keyword>
<keyword evidence="4" id="KW-0119">Carbohydrate metabolism</keyword>
<dbReference type="Pfam" id="PF04616">
    <property type="entry name" value="Glyco_hydro_43"/>
    <property type="match status" value="1"/>
</dbReference>
<name>A0ABY5V863_9BACT</name>
<dbReference type="InterPro" id="IPR006710">
    <property type="entry name" value="Glyco_hydro_43"/>
</dbReference>
<keyword evidence="3 6" id="KW-0378">Hydrolase</keyword>
<dbReference type="InterPro" id="IPR023296">
    <property type="entry name" value="Glyco_hydro_beta-prop_sf"/>
</dbReference>
<protein>
    <submittedName>
        <fullName evidence="8">Glycoside hydrolase family 43 protein</fullName>
    </submittedName>
</protein>
<evidence type="ECO:0000256" key="1">
    <source>
        <dbReference type="ARBA" id="ARBA00009865"/>
    </source>
</evidence>
<dbReference type="SUPFAM" id="SSF75005">
    <property type="entry name" value="Arabinanase/levansucrase/invertase"/>
    <property type="match status" value="1"/>
</dbReference>
<evidence type="ECO:0000313" key="9">
    <source>
        <dbReference type="Proteomes" id="UP001058267"/>
    </source>
</evidence>
<reference evidence="8" key="1">
    <citation type="journal article" date="2022" name="Cell">
        <title>Design, construction, and in vivo augmentation of a complex gut microbiome.</title>
        <authorList>
            <person name="Cheng A.G."/>
            <person name="Ho P.Y."/>
            <person name="Aranda-Diaz A."/>
            <person name="Jain S."/>
            <person name="Yu F.B."/>
            <person name="Meng X."/>
            <person name="Wang M."/>
            <person name="Iakiviak M."/>
            <person name="Nagashima K."/>
            <person name="Zhao A."/>
            <person name="Murugkar P."/>
            <person name="Patil A."/>
            <person name="Atabakhsh K."/>
            <person name="Weakley A."/>
            <person name="Yan J."/>
            <person name="Brumbaugh A.R."/>
            <person name="Higginbottom S."/>
            <person name="Dimas A."/>
            <person name="Shiver A.L."/>
            <person name="Deutschbauer A."/>
            <person name="Neff N."/>
            <person name="Sonnenburg J.L."/>
            <person name="Huang K.C."/>
            <person name="Fischbach M.A."/>
        </authorList>
    </citation>
    <scope>NUCLEOTIDE SEQUENCE</scope>
    <source>
        <strain evidence="8">JC50</strain>
    </source>
</reference>
<feature type="chain" id="PRO_5045228858" evidence="7">
    <location>
        <begin position="20"/>
        <end position="318"/>
    </location>
</feature>
<evidence type="ECO:0000256" key="7">
    <source>
        <dbReference type="SAM" id="SignalP"/>
    </source>
</evidence>
<dbReference type="CDD" id="cd08991">
    <property type="entry name" value="GH43_HoAraf43-like"/>
    <property type="match status" value="1"/>
</dbReference>
<accession>A0ABY5V863</accession>
<gene>
    <name evidence="8" type="ORF">NQ519_03120</name>
</gene>
<feature type="signal peptide" evidence="7">
    <location>
        <begin position="1"/>
        <end position="19"/>
    </location>
</feature>
<keyword evidence="5 6" id="KW-0326">Glycosidase</keyword>
<evidence type="ECO:0000256" key="4">
    <source>
        <dbReference type="ARBA" id="ARBA00023277"/>
    </source>
</evidence>
<keyword evidence="2" id="KW-0624">Polysaccharide degradation</keyword>
<dbReference type="GO" id="GO:0016787">
    <property type="term" value="F:hydrolase activity"/>
    <property type="evidence" value="ECO:0007669"/>
    <property type="project" value="UniProtKB-KW"/>
</dbReference>
<dbReference type="Proteomes" id="UP001058267">
    <property type="component" value="Chromosome"/>
</dbReference>
<dbReference type="Gene3D" id="2.115.10.20">
    <property type="entry name" value="Glycosyl hydrolase domain, family 43"/>
    <property type="match status" value="1"/>
</dbReference>
<dbReference type="PANTHER" id="PTHR43772">
    <property type="entry name" value="ENDO-1,4-BETA-XYLANASE"/>
    <property type="match status" value="1"/>
</dbReference>
<dbReference type="PANTHER" id="PTHR43772:SF2">
    <property type="entry name" value="PUTATIVE (AFU_ORTHOLOGUE AFUA_2G04480)-RELATED"/>
    <property type="match status" value="1"/>
</dbReference>
<dbReference type="RefSeq" id="WP_026076287.1">
    <property type="nucleotide sequence ID" value="NZ_CP102252.1"/>
</dbReference>
<dbReference type="InterPro" id="IPR052176">
    <property type="entry name" value="Glycosyl_Hydrlase_43_Enz"/>
</dbReference>
<keyword evidence="9" id="KW-1185">Reference proteome</keyword>
<keyword evidence="7" id="KW-0732">Signal</keyword>
<evidence type="ECO:0000256" key="2">
    <source>
        <dbReference type="ARBA" id="ARBA00022651"/>
    </source>
</evidence>
<proteinExistence type="inferred from homology"/>